<protein>
    <submittedName>
        <fullName evidence="1">Uncharacterized protein</fullName>
    </submittedName>
</protein>
<comment type="caution">
    <text evidence="1">The sequence shown here is derived from an EMBL/GenBank/DDBJ whole genome shotgun (WGS) entry which is preliminary data.</text>
</comment>
<name>A0ACB8CM90_DERSI</name>
<organism evidence="1 2">
    <name type="scientific">Dermacentor silvarum</name>
    <name type="common">Tick</name>
    <dbReference type="NCBI Taxonomy" id="543639"/>
    <lineage>
        <taxon>Eukaryota</taxon>
        <taxon>Metazoa</taxon>
        <taxon>Ecdysozoa</taxon>
        <taxon>Arthropoda</taxon>
        <taxon>Chelicerata</taxon>
        <taxon>Arachnida</taxon>
        <taxon>Acari</taxon>
        <taxon>Parasitiformes</taxon>
        <taxon>Ixodida</taxon>
        <taxon>Ixodoidea</taxon>
        <taxon>Ixodidae</taxon>
        <taxon>Rhipicephalinae</taxon>
        <taxon>Dermacentor</taxon>
    </lineage>
</organism>
<reference evidence="1" key="1">
    <citation type="submission" date="2020-05" db="EMBL/GenBank/DDBJ databases">
        <title>Large-scale comparative analyses of tick genomes elucidate their genetic diversity and vector capacities.</title>
        <authorList>
            <person name="Jia N."/>
            <person name="Wang J."/>
            <person name="Shi W."/>
            <person name="Du L."/>
            <person name="Sun Y."/>
            <person name="Zhan W."/>
            <person name="Jiang J."/>
            <person name="Wang Q."/>
            <person name="Zhang B."/>
            <person name="Ji P."/>
            <person name="Sakyi L.B."/>
            <person name="Cui X."/>
            <person name="Yuan T."/>
            <person name="Jiang B."/>
            <person name="Yang W."/>
            <person name="Lam T.T.-Y."/>
            <person name="Chang Q."/>
            <person name="Ding S."/>
            <person name="Wang X."/>
            <person name="Zhu J."/>
            <person name="Ruan X."/>
            <person name="Zhao L."/>
            <person name="Wei J."/>
            <person name="Que T."/>
            <person name="Du C."/>
            <person name="Cheng J."/>
            <person name="Dai P."/>
            <person name="Han X."/>
            <person name="Huang E."/>
            <person name="Gao Y."/>
            <person name="Liu J."/>
            <person name="Shao H."/>
            <person name="Ye R."/>
            <person name="Li L."/>
            <person name="Wei W."/>
            <person name="Wang X."/>
            <person name="Wang C."/>
            <person name="Yang T."/>
            <person name="Huo Q."/>
            <person name="Li W."/>
            <person name="Guo W."/>
            <person name="Chen H."/>
            <person name="Zhou L."/>
            <person name="Ni X."/>
            <person name="Tian J."/>
            <person name="Zhou Y."/>
            <person name="Sheng Y."/>
            <person name="Liu T."/>
            <person name="Pan Y."/>
            <person name="Xia L."/>
            <person name="Li J."/>
            <person name="Zhao F."/>
            <person name="Cao W."/>
        </authorList>
    </citation>
    <scope>NUCLEOTIDE SEQUENCE</scope>
    <source>
        <strain evidence="1">Dsil-2018</strain>
    </source>
</reference>
<gene>
    <name evidence="1" type="ORF">HPB49_018823</name>
</gene>
<accession>A0ACB8CM90</accession>
<keyword evidence="2" id="KW-1185">Reference proteome</keyword>
<evidence type="ECO:0000313" key="2">
    <source>
        <dbReference type="Proteomes" id="UP000821865"/>
    </source>
</evidence>
<sequence length="594" mass="67393">MRKKNSKLSENDLKLKINDLPTIQQSQVMACFNASKRKSAKGFRYQAEWILECMIMRMKSKRLYEHLRKRKIMLLPGRTCLQRYLRSFRSGYGFSRNVFAALREKCCQMPEQQCHGGIIIDEIKLSESLSLDHYGNVDGLVDLGQFSSSIASTSLADHALVVLFQPLTGKWHQVIGAFASRGNVKADVLAKIIVEAVIMLENSFLRVDFVTTDAAAWNRSMWRSFGISGKMHRVICKTVHPVDSRRHLHFISDFPHLIKNVRNCLLKHPFTTPEGTASINHVRAAWARDQQSSVTLKAMPRVHKAIVRPDGFEKMRVNYAFRLFSDEVRRGLFMYREEIQQRHGSATATEVFIKRFQDLISIMTSRFPAAALRANSKNAQRVSEFLDYLDEWERTSEKNGFISASTAEGLRVVNLLNDLYTCFDSIIEEFDVYKVETIGDAYMVVSGIPVPNGDLHAREIARMSLALLHNVRSFTIHHRPQEQLRLRIGLHTGPCVAGVVGLKMPRYCLFGDTVNTASRMESSGMALKIHVSSATKSVLDNFKTFRLELRGEVELKGKGMETTYFLLGEDPPPTRMLEPGPKIRCGQAGQRQGS</sequence>
<proteinExistence type="predicted"/>
<dbReference type="EMBL" id="CM023475">
    <property type="protein sequence ID" value="KAH7945995.1"/>
    <property type="molecule type" value="Genomic_DNA"/>
</dbReference>
<evidence type="ECO:0000313" key="1">
    <source>
        <dbReference type="EMBL" id="KAH7945995.1"/>
    </source>
</evidence>
<dbReference type="Proteomes" id="UP000821865">
    <property type="component" value="Chromosome 6"/>
</dbReference>